<dbReference type="Proteomes" id="UP001496627">
    <property type="component" value="Unassembled WGS sequence"/>
</dbReference>
<evidence type="ECO:0000313" key="7">
    <source>
        <dbReference type="Proteomes" id="UP001496627"/>
    </source>
</evidence>
<evidence type="ECO:0000256" key="3">
    <source>
        <dbReference type="ARBA" id="ARBA00023163"/>
    </source>
</evidence>
<dbReference type="InterPro" id="IPR001647">
    <property type="entry name" value="HTH_TetR"/>
</dbReference>
<dbReference type="SUPFAM" id="SSF46689">
    <property type="entry name" value="Homeodomain-like"/>
    <property type="match status" value="1"/>
</dbReference>
<evidence type="ECO:0000256" key="2">
    <source>
        <dbReference type="ARBA" id="ARBA00023125"/>
    </source>
</evidence>
<dbReference type="SUPFAM" id="SSF48498">
    <property type="entry name" value="Tetracyclin repressor-like, C-terminal domain"/>
    <property type="match status" value="1"/>
</dbReference>
<dbReference type="RefSeq" id="WP_037157053.1">
    <property type="nucleotide sequence ID" value="NZ_JBEAAL010000003.1"/>
</dbReference>
<keyword evidence="7" id="KW-1185">Reference proteome</keyword>
<dbReference type="InterPro" id="IPR011075">
    <property type="entry name" value="TetR_C"/>
</dbReference>
<dbReference type="EMBL" id="JBEAAL010000003">
    <property type="protein sequence ID" value="MEQ1404819.1"/>
    <property type="molecule type" value="Genomic_DNA"/>
</dbReference>
<dbReference type="PROSITE" id="PS50977">
    <property type="entry name" value="HTH_TETR_2"/>
    <property type="match status" value="1"/>
</dbReference>
<evidence type="ECO:0000256" key="1">
    <source>
        <dbReference type="ARBA" id="ARBA00023015"/>
    </source>
</evidence>
<keyword evidence="2 4" id="KW-0238">DNA-binding</keyword>
<keyword evidence="3" id="KW-0804">Transcription</keyword>
<evidence type="ECO:0000313" key="6">
    <source>
        <dbReference type="EMBL" id="MEQ1404819.1"/>
    </source>
</evidence>
<feature type="domain" description="HTH tetR-type" evidence="5">
    <location>
        <begin position="5"/>
        <end position="65"/>
    </location>
</feature>
<sequence>MKSMTSTSEKILDIAQSLIVTGGYNGFSYADISAAIGIRKASIHHHFPTKAELVSALVDRYRHQAEAGLKSLREQVSNPAEQLQSYMNYWQSCIRDASLPFCVCAMLASEMQMLPEGVASRVRAHFHGLAGWLTSVLQAGVEQDLFRLDNRPEEEAQLLMASVHGAMLSARAFDDTRLFIAIVAPQIARLRAPDYAETVAQK</sequence>
<evidence type="ECO:0000256" key="4">
    <source>
        <dbReference type="PROSITE-ProRule" id="PRU00335"/>
    </source>
</evidence>
<dbReference type="Gene3D" id="1.10.357.10">
    <property type="entry name" value="Tetracycline Repressor, domain 2"/>
    <property type="match status" value="1"/>
</dbReference>
<proteinExistence type="predicted"/>
<comment type="caution">
    <text evidence="6">The sequence shown here is derived from an EMBL/GenBank/DDBJ whole genome shotgun (WGS) entry which is preliminary data.</text>
</comment>
<dbReference type="PANTHER" id="PTHR47506">
    <property type="entry name" value="TRANSCRIPTIONAL REGULATORY PROTEIN"/>
    <property type="match status" value="1"/>
</dbReference>
<dbReference type="Pfam" id="PF00440">
    <property type="entry name" value="TetR_N"/>
    <property type="match status" value="1"/>
</dbReference>
<dbReference type="PRINTS" id="PR00455">
    <property type="entry name" value="HTHTETR"/>
</dbReference>
<accession>A0ABV0LYY6</accession>
<dbReference type="PANTHER" id="PTHR47506:SF6">
    <property type="entry name" value="HTH-TYPE TRANSCRIPTIONAL REPRESSOR NEMR"/>
    <property type="match status" value="1"/>
</dbReference>
<gene>
    <name evidence="6" type="ORF">ABK249_07735</name>
</gene>
<dbReference type="InterPro" id="IPR036271">
    <property type="entry name" value="Tet_transcr_reg_TetR-rel_C_sf"/>
</dbReference>
<keyword evidence="1" id="KW-0805">Transcription regulation</keyword>
<feature type="DNA-binding region" description="H-T-H motif" evidence="4">
    <location>
        <begin position="28"/>
        <end position="47"/>
    </location>
</feature>
<reference evidence="6 7" key="1">
    <citation type="submission" date="2024-05" db="EMBL/GenBank/DDBJ databases">
        <title>Neorhizobium sp. Rsf11, a plant growth promoting and heavy metal resistant PAH-degrader.</title>
        <authorList>
            <person name="Golubev S.N."/>
            <person name="Muratova A.Y."/>
            <person name="Markelova M.I."/>
        </authorList>
    </citation>
    <scope>NUCLEOTIDE SEQUENCE [LARGE SCALE GENOMIC DNA]</scope>
    <source>
        <strain evidence="6 7">Rsf11</strain>
    </source>
</reference>
<dbReference type="Pfam" id="PF16925">
    <property type="entry name" value="TetR_C_13"/>
    <property type="match status" value="1"/>
</dbReference>
<dbReference type="InterPro" id="IPR009057">
    <property type="entry name" value="Homeodomain-like_sf"/>
</dbReference>
<protein>
    <submittedName>
        <fullName evidence="6">TetR/AcrR family transcriptional regulator</fullName>
    </submittedName>
</protein>
<name>A0ABV0LYY6_9HYPH</name>
<organism evidence="6 7">
    <name type="scientific">Neorhizobium phenanthreniclasticum</name>
    <dbReference type="NCBI Taxonomy" id="3157917"/>
    <lineage>
        <taxon>Bacteria</taxon>
        <taxon>Pseudomonadati</taxon>
        <taxon>Pseudomonadota</taxon>
        <taxon>Alphaproteobacteria</taxon>
        <taxon>Hyphomicrobiales</taxon>
        <taxon>Rhizobiaceae</taxon>
        <taxon>Rhizobium/Agrobacterium group</taxon>
        <taxon>Neorhizobium</taxon>
    </lineage>
</organism>
<evidence type="ECO:0000259" key="5">
    <source>
        <dbReference type="PROSITE" id="PS50977"/>
    </source>
</evidence>